<protein>
    <recommendedName>
        <fullName evidence="3">DNA-binding protein</fullName>
    </recommendedName>
</protein>
<organism evidence="1 2">
    <name type="scientific">Neoroseomonas terrae</name>
    <dbReference type="NCBI Taxonomy" id="424799"/>
    <lineage>
        <taxon>Bacteria</taxon>
        <taxon>Pseudomonadati</taxon>
        <taxon>Pseudomonadota</taxon>
        <taxon>Alphaproteobacteria</taxon>
        <taxon>Acetobacterales</taxon>
        <taxon>Acetobacteraceae</taxon>
        <taxon>Neoroseomonas</taxon>
    </lineage>
</organism>
<keyword evidence="2" id="KW-1185">Reference proteome</keyword>
<sequence length="107" mass="12171">MPEEIFRPTMQMASAARRGLRLREKFGRGGTEVGVRRAQQLIDRQELAAKDVKSMHSFFARHAVDKQTKTHRWDSDTDPSAGFIAWLLWGGDAGKAWADRKTKSLDQ</sequence>
<reference evidence="2" key="1">
    <citation type="journal article" date="2021" name="Syst. Appl. Microbiol.">
        <title>Roseomonas hellenica sp. nov., isolated from roots of wild-growing Alkanna tinctoria.</title>
        <authorList>
            <person name="Rat A."/>
            <person name="Naranjo H.D."/>
            <person name="Lebbe L."/>
            <person name="Cnockaert M."/>
            <person name="Krigas N."/>
            <person name="Grigoriadou K."/>
            <person name="Maloupa E."/>
            <person name="Willems A."/>
        </authorList>
    </citation>
    <scope>NUCLEOTIDE SEQUENCE [LARGE SCALE GENOMIC DNA]</scope>
    <source>
        <strain evidence="2">LMG 31159</strain>
    </source>
</reference>
<accession>A0ABS5EG02</accession>
<dbReference type="EMBL" id="JAAEDI010000007">
    <property type="protein sequence ID" value="MBR0649602.1"/>
    <property type="molecule type" value="Genomic_DNA"/>
</dbReference>
<evidence type="ECO:0000313" key="2">
    <source>
        <dbReference type="Proteomes" id="UP000698752"/>
    </source>
</evidence>
<evidence type="ECO:0000313" key="1">
    <source>
        <dbReference type="EMBL" id="MBR0649602.1"/>
    </source>
</evidence>
<gene>
    <name evidence="1" type="ORF">GXW78_08015</name>
</gene>
<proteinExistence type="predicted"/>
<evidence type="ECO:0008006" key="3">
    <source>
        <dbReference type="Google" id="ProtNLM"/>
    </source>
</evidence>
<name>A0ABS5EG02_9PROT</name>
<dbReference type="Proteomes" id="UP000698752">
    <property type="component" value="Unassembled WGS sequence"/>
</dbReference>
<dbReference type="RefSeq" id="WP_211867688.1">
    <property type="nucleotide sequence ID" value="NZ_JAAEDI010000007.1"/>
</dbReference>
<comment type="caution">
    <text evidence="1">The sequence shown here is derived from an EMBL/GenBank/DDBJ whole genome shotgun (WGS) entry which is preliminary data.</text>
</comment>